<keyword evidence="9" id="KW-0472">Membrane</keyword>
<comment type="similarity">
    <text evidence="1">Belongs to the LDH/MDH superfamily. MDH type 1 family.</text>
</comment>
<evidence type="ECO:0000256" key="5">
    <source>
        <dbReference type="ARBA" id="ARBA00023002"/>
    </source>
</evidence>
<dbReference type="FunFam" id="3.40.50.720:FF:000013">
    <property type="entry name" value="Malate dehydrogenase"/>
    <property type="match status" value="1"/>
</dbReference>
<dbReference type="Gene3D" id="3.90.110.10">
    <property type="entry name" value="Lactate dehydrogenase/glycoside hydrolase, family 4, C-terminal"/>
    <property type="match status" value="1"/>
</dbReference>
<keyword evidence="6" id="KW-0520">NAD</keyword>
<feature type="transmembrane region" description="Helical" evidence="9">
    <location>
        <begin position="20"/>
        <end position="40"/>
    </location>
</feature>
<dbReference type="Pfam" id="PF00056">
    <property type="entry name" value="Ldh_1_N"/>
    <property type="match status" value="1"/>
</dbReference>
<keyword evidence="13" id="KW-1185">Reference proteome</keyword>
<dbReference type="Pfam" id="PF02866">
    <property type="entry name" value="Ldh_1_C"/>
    <property type="match status" value="1"/>
</dbReference>
<sequence>MKSDLKISGPKDAGKTTNWVQLSAVAVTALVCGFVGASLFQPSMQGRIVFGGRAQQATPDASMQLLQRKGAAASIDPGGAPGPAQAVSLPDKPGPAQAVSPPDQPGPAQTASPPDKPGPAQAANPPDQPGPAQAVGPPDKPAPAQAVSPPDNQRYPLAQPGAAPNIPDLPAFAQQLWNKYQGRPQGPNATGSTIVHKCVARVGCGGWGDRLRGMTTLFYFALLTDSQFDIVNTRPLDLAAAYPLIAQRRPAYSEEGVQRQIWMNNGMEFLATADLRAMVGPNKLSPQLQGVVEEQLQGMAVQGQRTHRVGVQIRNGGNWRDAIRHPTESARTFADQALLACKEAAPTPCWVYVTSDSQPAQDIFLQHIREQQPEVHVTGAVGTPMHVDLSAFDANDTASHLKSYVDWELLRRMDHLVVSRSGFGETAAWTSLIPAERMALRLNFPRRRPLLLVLCAAVLALFALVTSRDLAAAPVPAATPLRDRRRLPSGAWAPTLCIYVFSDTDPEYIKNLRFFVKFGMAADDGIDYIVVVQEHDGRPRPSLPQLPANARYLFHPNECYDWGTIGWVFKSGHADPQDYKFFLLMNSSVRGPLLAPYARGSTRWQDLFFNRLTEHVKAVGPTISCEGSPYEGKAKGEWRTNPHVQSYALATDKEGMDVWLRDGNVFACWTTMWDVIWHGELGSSKALLDAGYGLDSFMLRYQGVDWTDRGHWGCNKRSNPHGEFFLDGISISPLEVLFVKVKQRFLQNEWSFAVEASKYGQWIEAQAAGKNDVAPNSYHDNPRPLRYWRQAGMEKRGAKCFDHQYYLQQNPDLKAYDTNEKLWRHFLAEGAYEGRAFRFASLRRASALIASAGSRGFATGVPDRKVAVLGAAGGIGQPLSLLMKLSPYVSELALYDIAGTPGVAADVSHINSKAAVKGYAGEDQLGEALKGADVVIIPAGVPRKPGMTRDDLFKINAGIVRSLVEACGKHCPKALLNIISNPVNSTVPIAVETLKKLGVYDEKRVLGVTTLDVVRAKTFYAEKAGLDVSKVDVPVVGGHAGVTILPLFSQAVPNAANKLSEADIDALTKRTQDGGTEVVQAKAGKGSATLSMAYAGALFADACLRGLNGDPDVIECTYVASNITEVPFFSSKVKLGKNGVEEIYGLGSLNEYEQAGLKAMMPELRASIEKGIAFAKGE</sequence>
<dbReference type="GO" id="GO:0006108">
    <property type="term" value="P:malate metabolic process"/>
    <property type="evidence" value="ECO:0007669"/>
    <property type="project" value="InterPro"/>
</dbReference>
<reference evidence="12" key="2">
    <citation type="submission" date="2018-02" db="EMBL/GenBank/DDBJ databases">
        <authorList>
            <person name="Cohen D.B."/>
            <person name="Kent A.D."/>
        </authorList>
    </citation>
    <scope>NUCLEOTIDE SEQUENCE</scope>
    <source>
        <strain evidence="12">SAG 241.80</strain>
    </source>
</reference>
<accession>A0A2P6V8W9</accession>
<dbReference type="NCBIfam" id="TIGR01772">
    <property type="entry name" value="MDH_euk_gproteo"/>
    <property type="match status" value="1"/>
</dbReference>
<organism evidence="12 13">
    <name type="scientific">Micractinium conductrix</name>
    <dbReference type="NCBI Taxonomy" id="554055"/>
    <lineage>
        <taxon>Eukaryota</taxon>
        <taxon>Viridiplantae</taxon>
        <taxon>Chlorophyta</taxon>
        <taxon>core chlorophytes</taxon>
        <taxon>Trebouxiophyceae</taxon>
        <taxon>Chlorellales</taxon>
        <taxon>Chlorellaceae</taxon>
        <taxon>Chlorella clade</taxon>
        <taxon>Micractinium</taxon>
    </lineage>
</organism>
<dbReference type="PANTHER" id="PTHR11540:SF47">
    <property type="entry name" value="MALATE DEHYDROGENASE"/>
    <property type="match status" value="1"/>
</dbReference>
<dbReference type="EMBL" id="LHPF02000019">
    <property type="protein sequence ID" value="PSC70533.1"/>
    <property type="molecule type" value="Genomic_DNA"/>
</dbReference>
<dbReference type="FunFam" id="3.90.110.10:FF:000001">
    <property type="entry name" value="Malate dehydrogenase"/>
    <property type="match status" value="1"/>
</dbReference>
<protein>
    <recommendedName>
        <fullName evidence="3">malate dehydrogenase</fullName>
        <ecNumber evidence="3">1.1.1.37</ecNumber>
    </recommendedName>
</protein>
<evidence type="ECO:0000256" key="4">
    <source>
        <dbReference type="ARBA" id="ARBA00022532"/>
    </source>
</evidence>
<dbReference type="EMBL" id="LHPF02000019">
    <property type="protein sequence ID" value="PSC70532.1"/>
    <property type="molecule type" value="Genomic_DNA"/>
</dbReference>
<dbReference type="InterPro" id="IPR001252">
    <property type="entry name" value="Malate_DH_AS"/>
</dbReference>
<evidence type="ECO:0000256" key="3">
    <source>
        <dbReference type="ARBA" id="ARBA00012995"/>
    </source>
</evidence>
<evidence type="ECO:0000256" key="7">
    <source>
        <dbReference type="ARBA" id="ARBA00048313"/>
    </source>
</evidence>
<dbReference type="InterPro" id="IPR036291">
    <property type="entry name" value="NAD(P)-bd_dom_sf"/>
</dbReference>
<evidence type="ECO:0000256" key="1">
    <source>
        <dbReference type="ARBA" id="ARBA00008824"/>
    </source>
</evidence>
<dbReference type="AlphaFoldDB" id="A0A2P6V8W9"/>
<dbReference type="GO" id="GO:0005739">
    <property type="term" value="C:mitochondrion"/>
    <property type="evidence" value="ECO:0007669"/>
    <property type="project" value="TreeGrafter"/>
</dbReference>
<dbReference type="Proteomes" id="UP000239649">
    <property type="component" value="Unassembled WGS sequence"/>
</dbReference>
<dbReference type="InterPro" id="IPR015955">
    <property type="entry name" value="Lactate_DH/Glyco_Ohase_4_C"/>
</dbReference>
<evidence type="ECO:0000259" key="11">
    <source>
        <dbReference type="Pfam" id="PF02866"/>
    </source>
</evidence>
<dbReference type="SUPFAM" id="SSF51735">
    <property type="entry name" value="NAD(P)-binding Rossmann-fold domains"/>
    <property type="match status" value="1"/>
</dbReference>
<keyword evidence="9" id="KW-1133">Transmembrane helix</keyword>
<dbReference type="PROSITE" id="PS00068">
    <property type="entry name" value="MDH"/>
    <property type="match status" value="1"/>
</dbReference>
<evidence type="ECO:0000256" key="6">
    <source>
        <dbReference type="ARBA" id="ARBA00023027"/>
    </source>
</evidence>
<dbReference type="InterPro" id="IPR001236">
    <property type="entry name" value="Lactate/malate_DH_N"/>
</dbReference>
<keyword evidence="4" id="KW-0816">Tricarboxylic acid cycle</keyword>
<proteinExistence type="inferred from homology"/>
<keyword evidence="5" id="KW-0560">Oxidoreductase</keyword>
<dbReference type="OrthoDB" id="526941at2759"/>
<evidence type="ECO:0000256" key="8">
    <source>
        <dbReference type="SAM" id="MobiDB-lite"/>
    </source>
</evidence>
<dbReference type="CDD" id="cd01337">
    <property type="entry name" value="MDH_glyoxysomal_mitochondrial"/>
    <property type="match status" value="1"/>
</dbReference>
<evidence type="ECO:0000259" key="10">
    <source>
        <dbReference type="Pfam" id="PF00056"/>
    </source>
</evidence>
<dbReference type="InterPro" id="IPR010097">
    <property type="entry name" value="Malate_DH_type1"/>
</dbReference>
<name>A0A2P6V8W9_9CHLO</name>
<dbReference type="STRING" id="554055.A0A2P6V8W9"/>
<dbReference type="Gene3D" id="3.40.50.720">
    <property type="entry name" value="NAD(P)-binding Rossmann-like Domain"/>
    <property type="match status" value="1"/>
</dbReference>
<comment type="catalytic activity">
    <reaction evidence="7">
        <text>(S)-malate + NAD(+) = oxaloacetate + NADH + H(+)</text>
        <dbReference type="Rhea" id="RHEA:21432"/>
        <dbReference type="ChEBI" id="CHEBI:15378"/>
        <dbReference type="ChEBI" id="CHEBI:15589"/>
        <dbReference type="ChEBI" id="CHEBI:16452"/>
        <dbReference type="ChEBI" id="CHEBI:57540"/>
        <dbReference type="ChEBI" id="CHEBI:57945"/>
        <dbReference type="EC" id="1.1.1.37"/>
    </reaction>
</comment>
<evidence type="ECO:0000256" key="9">
    <source>
        <dbReference type="SAM" id="Phobius"/>
    </source>
</evidence>
<dbReference type="SUPFAM" id="SSF56327">
    <property type="entry name" value="LDH C-terminal domain-like"/>
    <property type="match status" value="1"/>
</dbReference>
<dbReference type="GO" id="GO:0030060">
    <property type="term" value="F:L-malate dehydrogenase (NAD+) activity"/>
    <property type="evidence" value="ECO:0007669"/>
    <property type="project" value="UniProtKB-EC"/>
</dbReference>
<dbReference type="InterPro" id="IPR022383">
    <property type="entry name" value="Lactate/malate_DH_C"/>
</dbReference>
<feature type="domain" description="Lactate/malate dehydrogenase N-terminal" evidence="10">
    <location>
        <begin position="865"/>
        <end position="1007"/>
    </location>
</feature>
<evidence type="ECO:0000313" key="13">
    <source>
        <dbReference type="Proteomes" id="UP000239649"/>
    </source>
</evidence>
<feature type="domain" description="Lactate/malate dehydrogenase C-terminal" evidence="11">
    <location>
        <begin position="1009"/>
        <end position="1174"/>
    </location>
</feature>
<evidence type="ECO:0000313" key="12">
    <source>
        <dbReference type="EMBL" id="PSC70532.1"/>
    </source>
</evidence>
<feature type="region of interest" description="Disordered" evidence="8">
    <location>
        <begin position="69"/>
        <end position="168"/>
    </location>
</feature>
<reference evidence="12 13" key="1">
    <citation type="journal article" date="2018" name="Plant J.">
        <title>Genome sequences of Chlorella sorokiniana UTEX 1602 and Micractinium conductrix SAG 241.80: implications to maltose excretion by a green alga.</title>
        <authorList>
            <person name="Arriola M.B."/>
            <person name="Velmurugan N."/>
            <person name="Zhang Y."/>
            <person name="Plunkett M.H."/>
            <person name="Hondzo H."/>
            <person name="Barney B.M."/>
        </authorList>
    </citation>
    <scope>NUCLEOTIDE SEQUENCE [LARGE SCALE GENOMIC DNA]</scope>
    <source>
        <strain evidence="12 13">SAG 241.80</strain>
    </source>
</reference>
<dbReference type="GO" id="GO:0006099">
    <property type="term" value="P:tricarboxylic acid cycle"/>
    <property type="evidence" value="ECO:0007669"/>
    <property type="project" value="UniProtKB-KW"/>
</dbReference>
<dbReference type="EC" id="1.1.1.37" evidence="3"/>
<comment type="subunit">
    <text evidence="2">Homodimer.</text>
</comment>
<comment type="caution">
    <text evidence="12">The sequence shown here is derived from an EMBL/GenBank/DDBJ whole genome shotgun (WGS) entry which is preliminary data.</text>
</comment>
<keyword evidence="9" id="KW-0812">Transmembrane</keyword>
<evidence type="ECO:0000256" key="2">
    <source>
        <dbReference type="ARBA" id="ARBA00011738"/>
    </source>
</evidence>
<gene>
    <name evidence="12" type="ORF">C2E20_6053</name>
</gene>
<dbReference type="PANTHER" id="PTHR11540">
    <property type="entry name" value="MALATE AND LACTATE DEHYDROGENASE"/>
    <property type="match status" value="1"/>
</dbReference>